<dbReference type="OrthoDB" id="427518at2759"/>
<comment type="similarity">
    <text evidence="4">Belongs to the putative lipase ROG1 family.</text>
</comment>
<proteinExistence type="inferred from homology"/>
<evidence type="ECO:0000256" key="3">
    <source>
        <dbReference type="ARBA" id="ARBA00004370"/>
    </source>
</evidence>
<dbReference type="InterPro" id="IPR007751">
    <property type="entry name" value="DUF676_lipase-like"/>
</dbReference>
<evidence type="ECO:0000259" key="9">
    <source>
        <dbReference type="Pfam" id="PF05057"/>
    </source>
</evidence>
<evidence type="ECO:0000256" key="5">
    <source>
        <dbReference type="ARBA" id="ARBA00022824"/>
    </source>
</evidence>
<dbReference type="SUPFAM" id="SSF53474">
    <property type="entry name" value="alpha/beta-Hydrolases"/>
    <property type="match status" value="1"/>
</dbReference>
<dbReference type="AlphaFoldDB" id="A0A6G1K854"/>
<evidence type="ECO:0000256" key="8">
    <source>
        <dbReference type="SAM" id="MobiDB-lite"/>
    </source>
</evidence>
<feature type="domain" description="DUF676" evidence="9">
    <location>
        <begin position="89"/>
        <end position="216"/>
    </location>
</feature>
<dbReference type="GO" id="GO:0005783">
    <property type="term" value="C:endoplasmic reticulum"/>
    <property type="evidence" value="ECO:0007669"/>
    <property type="project" value="UniProtKB-SubCell"/>
</dbReference>
<feature type="region of interest" description="Disordered" evidence="8">
    <location>
        <begin position="373"/>
        <end position="418"/>
    </location>
</feature>
<keyword evidence="11" id="KW-1185">Reference proteome</keyword>
<comment type="subcellular location">
    <subcellularLocation>
        <location evidence="2">Endoplasmic reticulum</location>
    </subcellularLocation>
    <subcellularLocation>
        <location evidence="3">Membrane</location>
    </subcellularLocation>
    <subcellularLocation>
        <location evidence="1">Mitochondrion</location>
    </subcellularLocation>
</comment>
<keyword evidence="5" id="KW-0256">Endoplasmic reticulum</keyword>
<feature type="region of interest" description="Disordered" evidence="8">
    <location>
        <begin position="43"/>
        <end position="63"/>
    </location>
</feature>
<protein>
    <recommendedName>
        <fullName evidence="9">DUF676 domain-containing protein</fullName>
    </recommendedName>
</protein>
<evidence type="ECO:0000256" key="7">
    <source>
        <dbReference type="ARBA" id="ARBA00023136"/>
    </source>
</evidence>
<dbReference type="Proteomes" id="UP000799428">
    <property type="component" value="Unassembled WGS sequence"/>
</dbReference>
<accession>A0A6G1K854</accession>
<evidence type="ECO:0000256" key="1">
    <source>
        <dbReference type="ARBA" id="ARBA00004173"/>
    </source>
</evidence>
<sequence>MPRSPLSFLKRGKRDTSASLDNQHITNHVTEPSGSVALTAKPSSTTTTVLPSPISPIDSPGENLNLDATDGRFGIKTISNPADADLDICFVHGLTGDRETTWTHSNGTFTPDLVRARFPSARIVSYGYDANVVGLWKNASGEGLRGHGKALAYAISNSRPNEEAKRPLFFIAHSLGGLVTEQALLVSLEPNEPRLQSIAPCTVGIVFMGTPHSGSYLATWGYTLARLLHRFRRTNKDLLSLLKQRSEVLKAVEEVFQRQLTADGVLKHVKVFCFYETLAVDVVGFVVPEESATMLPHPNCGIDANHMDMTKFTSSHDPGFINLEGVLDDWIKRDKRPKTPDVNAEAENVASSATMTFNTGPIKAGIFQAGTGNAGRDINHGNVTNQSAGRDWVNRDKRIYARPKRQSAADGDSSSDSE</sequence>
<dbReference type="InterPro" id="IPR052374">
    <property type="entry name" value="SERAC1"/>
</dbReference>
<evidence type="ECO:0000256" key="4">
    <source>
        <dbReference type="ARBA" id="ARBA00007920"/>
    </source>
</evidence>
<dbReference type="EMBL" id="MU005771">
    <property type="protein sequence ID" value="KAF2709069.1"/>
    <property type="molecule type" value="Genomic_DNA"/>
</dbReference>
<keyword evidence="7" id="KW-0472">Membrane</keyword>
<dbReference type="Pfam" id="PF05057">
    <property type="entry name" value="DUF676"/>
    <property type="match status" value="1"/>
</dbReference>
<dbReference type="Gene3D" id="3.40.50.1820">
    <property type="entry name" value="alpha/beta hydrolase"/>
    <property type="match status" value="1"/>
</dbReference>
<name>A0A6G1K854_9PLEO</name>
<evidence type="ECO:0000313" key="11">
    <source>
        <dbReference type="Proteomes" id="UP000799428"/>
    </source>
</evidence>
<dbReference type="InterPro" id="IPR029058">
    <property type="entry name" value="AB_hydrolase_fold"/>
</dbReference>
<dbReference type="PANTHER" id="PTHR48182">
    <property type="entry name" value="PROTEIN SERAC1"/>
    <property type="match status" value="1"/>
</dbReference>
<dbReference type="GO" id="GO:0005739">
    <property type="term" value="C:mitochondrion"/>
    <property type="evidence" value="ECO:0007669"/>
    <property type="project" value="UniProtKB-SubCell"/>
</dbReference>
<evidence type="ECO:0000256" key="6">
    <source>
        <dbReference type="ARBA" id="ARBA00023128"/>
    </source>
</evidence>
<organism evidence="10 11">
    <name type="scientific">Pleomassaria siparia CBS 279.74</name>
    <dbReference type="NCBI Taxonomy" id="1314801"/>
    <lineage>
        <taxon>Eukaryota</taxon>
        <taxon>Fungi</taxon>
        <taxon>Dikarya</taxon>
        <taxon>Ascomycota</taxon>
        <taxon>Pezizomycotina</taxon>
        <taxon>Dothideomycetes</taxon>
        <taxon>Pleosporomycetidae</taxon>
        <taxon>Pleosporales</taxon>
        <taxon>Pleomassariaceae</taxon>
        <taxon>Pleomassaria</taxon>
    </lineage>
</organism>
<evidence type="ECO:0000313" key="10">
    <source>
        <dbReference type="EMBL" id="KAF2709069.1"/>
    </source>
</evidence>
<dbReference type="PANTHER" id="PTHR48182:SF2">
    <property type="entry name" value="PROTEIN SERAC1"/>
    <property type="match status" value="1"/>
</dbReference>
<evidence type="ECO:0000256" key="2">
    <source>
        <dbReference type="ARBA" id="ARBA00004240"/>
    </source>
</evidence>
<gene>
    <name evidence="10" type="ORF">K504DRAFT_468277</name>
</gene>
<reference evidence="10" key="1">
    <citation type="journal article" date="2020" name="Stud. Mycol.">
        <title>101 Dothideomycetes genomes: a test case for predicting lifestyles and emergence of pathogens.</title>
        <authorList>
            <person name="Haridas S."/>
            <person name="Albert R."/>
            <person name="Binder M."/>
            <person name="Bloem J."/>
            <person name="Labutti K."/>
            <person name="Salamov A."/>
            <person name="Andreopoulos B."/>
            <person name="Baker S."/>
            <person name="Barry K."/>
            <person name="Bills G."/>
            <person name="Bluhm B."/>
            <person name="Cannon C."/>
            <person name="Castanera R."/>
            <person name="Culley D."/>
            <person name="Daum C."/>
            <person name="Ezra D."/>
            <person name="Gonzalez J."/>
            <person name="Henrissat B."/>
            <person name="Kuo A."/>
            <person name="Liang C."/>
            <person name="Lipzen A."/>
            <person name="Lutzoni F."/>
            <person name="Magnuson J."/>
            <person name="Mondo S."/>
            <person name="Nolan M."/>
            <person name="Ohm R."/>
            <person name="Pangilinan J."/>
            <person name="Park H.-J."/>
            <person name="Ramirez L."/>
            <person name="Alfaro M."/>
            <person name="Sun H."/>
            <person name="Tritt A."/>
            <person name="Yoshinaga Y."/>
            <person name="Zwiers L.-H."/>
            <person name="Turgeon B."/>
            <person name="Goodwin S."/>
            <person name="Spatafora J."/>
            <person name="Crous P."/>
            <person name="Grigoriev I."/>
        </authorList>
    </citation>
    <scope>NUCLEOTIDE SEQUENCE</scope>
    <source>
        <strain evidence="10">CBS 279.74</strain>
    </source>
</reference>
<dbReference type="GO" id="GO:0016020">
    <property type="term" value="C:membrane"/>
    <property type="evidence" value="ECO:0007669"/>
    <property type="project" value="UniProtKB-SubCell"/>
</dbReference>
<keyword evidence="6" id="KW-0496">Mitochondrion</keyword>
<feature type="compositionally biased region" description="Low complexity" evidence="8">
    <location>
        <begin position="43"/>
        <end position="56"/>
    </location>
</feature>